<name>A0A0G1BJ31_9BACT</name>
<accession>A0A0G1BJ31</accession>
<dbReference type="AlphaFoldDB" id="A0A0G1BJ31"/>
<comment type="caution">
    <text evidence="1">The sequence shown here is derived from an EMBL/GenBank/DDBJ whole genome shotgun (WGS) entry which is preliminary data.</text>
</comment>
<reference evidence="1 2" key="1">
    <citation type="journal article" date="2015" name="Nature">
        <title>rRNA introns, odd ribosomes, and small enigmatic genomes across a large radiation of phyla.</title>
        <authorList>
            <person name="Brown C.T."/>
            <person name="Hug L.A."/>
            <person name="Thomas B.C."/>
            <person name="Sharon I."/>
            <person name="Castelle C.J."/>
            <person name="Singh A."/>
            <person name="Wilkins M.J."/>
            <person name="Williams K.H."/>
            <person name="Banfield J.F."/>
        </authorList>
    </citation>
    <scope>NUCLEOTIDE SEQUENCE [LARGE SCALE GENOMIC DNA]</scope>
</reference>
<dbReference type="Proteomes" id="UP000033867">
    <property type="component" value="Unassembled WGS sequence"/>
</dbReference>
<protein>
    <submittedName>
        <fullName evidence="1">Uncharacterized protein</fullName>
    </submittedName>
</protein>
<sequence length="216" mass="24846">MYRKGEVIGVGNDKRIYADAITPETRVIAEFRKEQTPEEIKSVYYLGNIAHILFPQNVPKVYEAGMHPQEHTKVERKKVDVNHKNTADLMVTYEDYFMGDGETGPSSEEDSEMDVDIEKKETDPRVKQLLTKASSVGLYFDTGGQNFSFDDLGTVQYLEVNPAFHIEKNHVRLHFNESKLRDAIQALENEKEKKKATLYFERLMSLIQVAQNNLIQ</sequence>
<evidence type="ECO:0000313" key="2">
    <source>
        <dbReference type="Proteomes" id="UP000033867"/>
    </source>
</evidence>
<evidence type="ECO:0000313" key="1">
    <source>
        <dbReference type="EMBL" id="KKS73219.1"/>
    </source>
</evidence>
<organism evidence="1 2">
    <name type="scientific">Candidatus Magasanikbacteria bacterium GW2011_GWE2_42_7</name>
    <dbReference type="NCBI Taxonomy" id="1619052"/>
    <lineage>
        <taxon>Bacteria</taxon>
        <taxon>Candidatus Magasanikiibacteriota</taxon>
    </lineage>
</organism>
<proteinExistence type="predicted"/>
<dbReference type="EMBL" id="LCEK01000001">
    <property type="protein sequence ID" value="KKS73219.1"/>
    <property type="molecule type" value="Genomic_DNA"/>
</dbReference>
<gene>
    <name evidence="1" type="ORF">UV42_C0001G0034</name>
</gene>